<evidence type="ECO:0000259" key="19">
    <source>
        <dbReference type="Pfam" id="PF00361"/>
    </source>
</evidence>
<accession>A0A0F6Q1A4</accession>
<keyword evidence="13" id="KW-0830">Ubiquinone</keyword>
<dbReference type="InterPro" id="IPR001750">
    <property type="entry name" value="ND/Mrp_TM"/>
</dbReference>
<feature type="transmembrane region" description="Helical" evidence="18">
    <location>
        <begin position="138"/>
        <end position="156"/>
    </location>
</feature>
<evidence type="ECO:0000256" key="6">
    <source>
        <dbReference type="ARBA" id="ARBA00022660"/>
    </source>
</evidence>
<feature type="transmembrane region" description="Helical" evidence="18">
    <location>
        <begin position="162"/>
        <end position="180"/>
    </location>
</feature>
<feature type="transmembrane region" description="Helical" evidence="18">
    <location>
        <begin position="12"/>
        <end position="32"/>
    </location>
</feature>
<reference evidence="20" key="1">
    <citation type="journal article" date="2015" name="Mol. Phylogenet. Evol.">
        <title>Elucidating the phylogenetic position of Gnathostomulida and first mitochondrial genomes of Gnathostomulida, Gastrotricha and Polycladida (Platyhelminthes).</title>
        <authorList>
            <person name="Golombek A."/>
            <person name="Tobergte S."/>
            <person name="Struck T.H."/>
        </authorList>
    </citation>
    <scope>NUCLEOTIDE SEQUENCE</scope>
</reference>
<sequence length="347" mass="39054">SIILLSGIFISLISNNMFICWIGLEINMFGVIPFLTSNNSENSTFFDSNNEINVSFFYFFVQVIGSLFFGWGAILGGWYAISIIGLMIKMGIAPFFWWVPSVIPRLNWLSIGLLSTLQKAPGLFLFRLMFDISLDICILFSLVGFFIASIGINFSYNNIKNLVSWSSISNMSILFLLIVLNGKLGSIYYLFYSILVLSLCFSLQSSEVNLISSSFVGGNNIKNIVSLNSLLLVFTGLPPFISFLLKVYFLSGYFLNDSCQMLIEIDFNGNEVGFFYLLGSYLNGWNIVLVYIILIVIQSIGYVKAFININTSSSSSPLNSIRLNNKDKLIFTIFLILYFSSIMVIWL</sequence>
<evidence type="ECO:0000256" key="17">
    <source>
        <dbReference type="ARBA" id="ARBA00049551"/>
    </source>
</evidence>
<dbReference type="PANTHER" id="PTHR46552">
    <property type="entry name" value="NADH-UBIQUINONE OXIDOREDUCTASE CHAIN 2"/>
    <property type="match status" value="1"/>
</dbReference>
<protein>
    <recommendedName>
        <fullName evidence="4">NADH-ubiquinone oxidoreductase chain 2</fullName>
        <ecNumber evidence="3">7.1.1.2</ecNumber>
    </recommendedName>
    <alternativeName>
        <fullName evidence="16">NADH dehydrogenase subunit 2</fullName>
    </alternativeName>
</protein>
<evidence type="ECO:0000256" key="3">
    <source>
        <dbReference type="ARBA" id="ARBA00012944"/>
    </source>
</evidence>
<evidence type="ECO:0000256" key="11">
    <source>
        <dbReference type="ARBA" id="ARBA00022989"/>
    </source>
</evidence>
<feature type="transmembrane region" description="Helical" evidence="18">
    <location>
        <begin position="78"/>
        <end position="100"/>
    </location>
</feature>
<comment type="similarity">
    <text evidence="2">Belongs to the complex I subunit 2 family.</text>
</comment>
<dbReference type="GO" id="GO:0006120">
    <property type="term" value="P:mitochondrial electron transport, NADH to ubiquinone"/>
    <property type="evidence" value="ECO:0007669"/>
    <property type="project" value="TreeGrafter"/>
</dbReference>
<dbReference type="EMBL" id="KP965863">
    <property type="protein sequence ID" value="AKD00059.1"/>
    <property type="molecule type" value="Genomic_DNA"/>
</dbReference>
<keyword evidence="12" id="KW-0520">NAD</keyword>
<dbReference type="InterPro" id="IPR050175">
    <property type="entry name" value="Complex_I_Subunit_2"/>
</dbReference>
<keyword evidence="14 20" id="KW-0496">Mitochondrion</keyword>
<evidence type="ECO:0000256" key="16">
    <source>
        <dbReference type="ARBA" id="ARBA00031028"/>
    </source>
</evidence>
<evidence type="ECO:0000256" key="14">
    <source>
        <dbReference type="ARBA" id="ARBA00023128"/>
    </source>
</evidence>
<feature type="domain" description="NADH:quinone oxidoreductase/Mrp antiporter transmembrane" evidence="19">
    <location>
        <begin position="83"/>
        <end position="262"/>
    </location>
</feature>
<evidence type="ECO:0000256" key="10">
    <source>
        <dbReference type="ARBA" id="ARBA00022982"/>
    </source>
</evidence>
<evidence type="ECO:0000256" key="1">
    <source>
        <dbReference type="ARBA" id="ARBA00004448"/>
    </source>
</evidence>
<dbReference type="GO" id="GO:0005743">
    <property type="term" value="C:mitochondrial inner membrane"/>
    <property type="evidence" value="ECO:0007669"/>
    <property type="project" value="UniProtKB-SubCell"/>
</dbReference>
<evidence type="ECO:0000256" key="7">
    <source>
        <dbReference type="ARBA" id="ARBA00022692"/>
    </source>
</evidence>
<keyword evidence="5" id="KW-0813">Transport</keyword>
<feature type="transmembrane region" description="Helical" evidence="18">
    <location>
        <begin position="288"/>
        <end position="307"/>
    </location>
</feature>
<dbReference type="Pfam" id="PF00361">
    <property type="entry name" value="Proton_antipo_M"/>
    <property type="match status" value="1"/>
</dbReference>
<evidence type="ECO:0000256" key="8">
    <source>
        <dbReference type="ARBA" id="ARBA00022792"/>
    </source>
</evidence>
<comment type="catalytic activity">
    <reaction evidence="17">
        <text>a ubiquinone + NADH + 5 H(+)(in) = a ubiquinol + NAD(+) + 4 H(+)(out)</text>
        <dbReference type="Rhea" id="RHEA:29091"/>
        <dbReference type="Rhea" id="RHEA-COMP:9565"/>
        <dbReference type="Rhea" id="RHEA-COMP:9566"/>
        <dbReference type="ChEBI" id="CHEBI:15378"/>
        <dbReference type="ChEBI" id="CHEBI:16389"/>
        <dbReference type="ChEBI" id="CHEBI:17976"/>
        <dbReference type="ChEBI" id="CHEBI:57540"/>
        <dbReference type="ChEBI" id="CHEBI:57945"/>
        <dbReference type="EC" id="7.1.1.2"/>
    </reaction>
</comment>
<organism evidence="20">
    <name type="scientific">Stylochoplana maculata</name>
    <dbReference type="NCBI Taxonomy" id="1495083"/>
    <lineage>
        <taxon>Eukaryota</taxon>
        <taxon>Metazoa</taxon>
        <taxon>Spiralia</taxon>
        <taxon>Lophotrochozoa</taxon>
        <taxon>Platyhelminthes</taxon>
        <taxon>Rhabditophora</taxon>
        <taxon>Polycladida</taxon>
        <taxon>Acotylea</taxon>
        <taxon>Leptoplanoidea</taxon>
        <taxon>Leptoplanidae</taxon>
        <taxon>Stylochoplana</taxon>
    </lineage>
</organism>
<dbReference type="EC" id="7.1.1.2" evidence="3"/>
<gene>
    <name evidence="20" type="primary">nad2</name>
</gene>
<keyword evidence="8" id="KW-0999">Mitochondrion inner membrane</keyword>
<dbReference type="GO" id="GO:0008137">
    <property type="term" value="F:NADH dehydrogenase (ubiquinone) activity"/>
    <property type="evidence" value="ECO:0007669"/>
    <property type="project" value="UniProtKB-EC"/>
</dbReference>
<keyword evidence="9" id="KW-1278">Translocase</keyword>
<feature type="non-terminal residue" evidence="20">
    <location>
        <position position="1"/>
    </location>
</feature>
<keyword evidence="7 18" id="KW-0812">Transmembrane</keyword>
<evidence type="ECO:0000313" key="20">
    <source>
        <dbReference type="EMBL" id="AKD00059.1"/>
    </source>
</evidence>
<dbReference type="PANTHER" id="PTHR46552:SF1">
    <property type="entry name" value="NADH-UBIQUINONE OXIDOREDUCTASE CHAIN 2"/>
    <property type="match status" value="1"/>
</dbReference>
<evidence type="ECO:0000256" key="5">
    <source>
        <dbReference type="ARBA" id="ARBA00022448"/>
    </source>
</evidence>
<feature type="transmembrane region" description="Helical" evidence="18">
    <location>
        <begin position="187"/>
        <end position="204"/>
    </location>
</feature>
<feature type="transmembrane region" description="Helical" evidence="18">
    <location>
        <begin position="52"/>
        <end position="71"/>
    </location>
</feature>
<keyword evidence="15 18" id="KW-0472">Membrane</keyword>
<evidence type="ECO:0000256" key="18">
    <source>
        <dbReference type="SAM" id="Phobius"/>
    </source>
</evidence>
<feature type="transmembrane region" description="Helical" evidence="18">
    <location>
        <begin position="224"/>
        <end position="249"/>
    </location>
</feature>
<dbReference type="AlphaFoldDB" id="A0A0F6Q1A4"/>
<keyword evidence="10" id="KW-0249">Electron transport</keyword>
<keyword evidence="6" id="KW-0679">Respiratory chain</keyword>
<evidence type="ECO:0000256" key="13">
    <source>
        <dbReference type="ARBA" id="ARBA00023075"/>
    </source>
</evidence>
<evidence type="ECO:0000256" key="9">
    <source>
        <dbReference type="ARBA" id="ARBA00022967"/>
    </source>
</evidence>
<geneLocation type="mitochondrion" evidence="20"/>
<comment type="subcellular location">
    <subcellularLocation>
        <location evidence="1">Mitochondrion inner membrane</location>
        <topology evidence="1">Multi-pass membrane protein</topology>
    </subcellularLocation>
</comment>
<evidence type="ECO:0000256" key="15">
    <source>
        <dbReference type="ARBA" id="ARBA00023136"/>
    </source>
</evidence>
<name>A0A0F6Q1A4_9PLAT</name>
<keyword evidence="11 18" id="KW-1133">Transmembrane helix</keyword>
<evidence type="ECO:0000256" key="4">
    <source>
        <dbReference type="ARBA" id="ARBA00021008"/>
    </source>
</evidence>
<feature type="transmembrane region" description="Helical" evidence="18">
    <location>
        <begin position="328"/>
        <end position="346"/>
    </location>
</feature>
<evidence type="ECO:0000256" key="12">
    <source>
        <dbReference type="ARBA" id="ARBA00023027"/>
    </source>
</evidence>
<proteinExistence type="inferred from homology"/>
<evidence type="ECO:0000256" key="2">
    <source>
        <dbReference type="ARBA" id="ARBA00007012"/>
    </source>
</evidence>